<dbReference type="GO" id="GO:0003677">
    <property type="term" value="F:DNA binding"/>
    <property type="evidence" value="ECO:0007669"/>
    <property type="project" value="UniProtKB-KW"/>
</dbReference>
<dbReference type="Proteomes" id="UP000078148">
    <property type="component" value="Chromosome"/>
</dbReference>
<dbReference type="OrthoDB" id="9797223at2"/>
<name>A0A172ZFA6_9BACL</name>
<evidence type="ECO:0000256" key="1">
    <source>
        <dbReference type="ARBA" id="ARBA00023015"/>
    </source>
</evidence>
<dbReference type="InterPro" id="IPR001034">
    <property type="entry name" value="DeoR_HTH"/>
</dbReference>
<dbReference type="RefSeq" id="WP_060534099.1">
    <property type="nucleotide sequence ID" value="NZ_CP013023.1"/>
</dbReference>
<dbReference type="SMART" id="SM01134">
    <property type="entry name" value="DeoRC"/>
    <property type="match status" value="1"/>
</dbReference>
<dbReference type="InterPro" id="IPR050313">
    <property type="entry name" value="Carb_Metab_HTH_regulators"/>
</dbReference>
<dbReference type="AlphaFoldDB" id="A0A172ZFA6"/>
<dbReference type="Gene3D" id="3.40.50.1360">
    <property type="match status" value="1"/>
</dbReference>
<proteinExistence type="predicted"/>
<dbReference type="KEGG" id="pbv:AR543_10175"/>
<accession>A0A172ZFA6</accession>
<feature type="domain" description="HTH deoR-type" evidence="4">
    <location>
        <begin position="4"/>
        <end position="59"/>
    </location>
</feature>
<dbReference type="EMBL" id="CP013023">
    <property type="protein sequence ID" value="ANF96331.1"/>
    <property type="molecule type" value="Genomic_DNA"/>
</dbReference>
<evidence type="ECO:0000256" key="2">
    <source>
        <dbReference type="ARBA" id="ARBA00023125"/>
    </source>
</evidence>
<gene>
    <name evidence="5" type="ORF">AR543_10175</name>
</gene>
<dbReference type="GO" id="GO:0003700">
    <property type="term" value="F:DNA-binding transcription factor activity"/>
    <property type="evidence" value="ECO:0007669"/>
    <property type="project" value="InterPro"/>
</dbReference>
<dbReference type="InterPro" id="IPR037171">
    <property type="entry name" value="NagB/RpiA_transferase-like"/>
</dbReference>
<dbReference type="STRING" id="1616788.AR543_10175"/>
<evidence type="ECO:0000259" key="4">
    <source>
        <dbReference type="PROSITE" id="PS51000"/>
    </source>
</evidence>
<organism evidence="5 6">
    <name type="scientific">Paenibacillus bovis</name>
    <dbReference type="NCBI Taxonomy" id="1616788"/>
    <lineage>
        <taxon>Bacteria</taxon>
        <taxon>Bacillati</taxon>
        <taxon>Bacillota</taxon>
        <taxon>Bacilli</taxon>
        <taxon>Bacillales</taxon>
        <taxon>Paenibacillaceae</taxon>
        <taxon>Paenibacillus</taxon>
    </lineage>
</organism>
<dbReference type="SUPFAM" id="SSF100950">
    <property type="entry name" value="NagB/RpiA/CoA transferase-like"/>
    <property type="match status" value="1"/>
</dbReference>
<dbReference type="PANTHER" id="PTHR30363">
    <property type="entry name" value="HTH-TYPE TRANSCRIPTIONAL REGULATOR SRLR-RELATED"/>
    <property type="match status" value="1"/>
</dbReference>
<dbReference type="PROSITE" id="PS51000">
    <property type="entry name" value="HTH_DEOR_2"/>
    <property type="match status" value="1"/>
</dbReference>
<evidence type="ECO:0000313" key="6">
    <source>
        <dbReference type="Proteomes" id="UP000078148"/>
    </source>
</evidence>
<reference evidence="5 6" key="2">
    <citation type="journal article" date="2016" name="Int. J. Syst. Evol. Microbiol.">
        <title>Paenibacillus bovis sp. nov., isolated from raw yak (Bos grunniens) milk.</title>
        <authorList>
            <person name="Gao C."/>
            <person name="Han J."/>
            <person name="Liu Z."/>
            <person name="Xu X."/>
            <person name="Hang F."/>
            <person name="Wu Z."/>
        </authorList>
    </citation>
    <scope>NUCLEOTIDE SEQUENCE [LARGE SCALE GENOMIC DNA]</scope>
    <source>
        <strain evidence="5 6">BD3526</strain>
    </source>
</reference>
<dbReference type="PRINTS" id="PR00037">
    <property type="entry name" value="HTHLACR"/>
</dbReference>
<dbReference type="InterPro" id="IPR036388">
    <property type="entry name" value="WH-like_DNA-bd_sf"/>
</dbReference>
<evidence type="ECO:0000256" key="3">
    <source>
        <dbReference type="ARBA" id="ARBA00023163"/>
    </source>
</evidence>
<dbReference type="InterPro" id="IPR018356">
    <property type="entry name" value="Tscrpt_reg_HTH_DeoR_CS"/>
</dbReference>
<dbReference type="Gene3D" id="1.10.10.10">
    <property type="entry name" value="Winged helix-like DNA-binding domain superfamily/Winged helix DNA-binding domain"/>
    <property type="match status" value="1"/>
</dbReference>
<keyword evidence="6" id="KW-1185">Reference proteome</keyword>
<keyword evidence="3" id="KW-0804">Transcription</keyword>
<dbReference type="CDD" id="cd00090">
    <property type="entry name" value="HTH_ARSR"/>
    <property type="match status" value="1"/>
</dbReference>
<dbReference type="InterPro" id="IPR011991">
    <property type="entry name" value="ArsR-like_HTH"/>
</dbReference>
<protein>
    <submittedName>
        <fullName evidence="5">DeoR family transcriptional regulator</fullName>
    </submittedName>
</protein>
<dbReference type="PANTHER" id="PTHR30363:SF44">
    <property type="entry name" value="AGA OPERON TRANSCRIPTIONAL REPRESSOR-RELATED"/>
    <property type="match status" value="1"/>
</dbReference>
<dbReference type="Pfam" id="PF00455">
    <property type="entry name" value="DeoRC"/>
    <property type="match status" value="1"/>
</dbReference>
<sequence length="254" mass="28461">MLFEEERKHKIVEYLRQNHRASVQELGEAFEVSDSTVRRDLKELEDARLLKRTHGGAVSLQSVNFEPNMMDKEDSYREEKERIARRAAEMVNQGDTILLDSGTTTLPLARELRHRSGIRVITNSVIVLGELKDCRNIELSIIGGLLRPDTQAFVGPMAERALDMVRVDKAFMATNGLNLREGITTPNLIEAAIKRKMIHIAKQVILLADHSKLGGIAYAKFADLTDIDYCITDEGAPAPVVTELRKLGINMIVV</sequence>
<keyword evidence="2" id="KW-0238">DNA-binding</keyword>
<evidence type="ECO:0000313" key="5">
    <source>
        <dbReference type="EMBL" id="ANF96331.1"/>
    </source>
</evidence>
<dbReference type="SUPFAM" id="SSF46785">
    <property type="entry name" value="Winged helix' DNA-binding domain"/>
    <property type="match status" value="1"/>
</dbReference>
<dbReference type="InterPro" id="IPR014036">
    <property type="entry name" value="DeoR-like_C"/>
</dbReference>
<dbReference type="PROSITE" id="PS00894">
    <property type="entry name" value="HTH_DEOR_1"/>
    <property type="match status" value="1"/>
</dbReference>
<keyword evidence="1" id="KW-0805">Transcription regulation</keyword>
<dbReference type="SMART" id="SM00420">
    <property type="entry name" value="HTH_DEOR"/>
    <property type="match status" value="1"/>
</dbReference>
<dbReference type="Pfam" id="PF08220">
    <property type="entry name" value="HTH_DeoR"/>
    <property type="match status" value="1"/>
</dbReference>
<reference evidence="6" key="1">
    <citation type="submission" date="2015-10" db="EMBL/GenBank/DDBJ databases">
        <title>Genome of Paenibacillus bovis sp. nov.</title>
        <authorList>
            <person name="Wu Z."/>
            <person name="Gao C."/>
            <person name="Liu Z."/>
            <person name="Zheng H."/>
        </authorList>
    </citation>
    <scope>NUCLEOTIDE SEQUENCE [LARGE SCALE GENOMIC DNA]</scope>
    <source>
        <strain evidence="6">BD3526</strain>
    </source>
</reference>
<dbReference type="InterPro" id="IPR036390">
    <property type="entry name" value="WH_DNA-bd_sf"/>
</dbReference>